<evidence type="ECO:0000313" key="10">
    <source>
        <dbReference type="Proteomes" id="UP000295611"/>
    </source>
</evidence>
<accession>A0A4R7B0W6</accession>
<keyword evidence="10" id="KW-1185">Reference proteome</keyword>
<evidence type="ECO:0000256" key="1">
    <source>
        <dbReference type="ARBA" id="ARBA00000832"/>
    </source>
</evidence>
<proteinExistence type="inferred from homology"/>
<dbReference type="InterPro" id="IPR006148">
    <property type="entry name" value="Glc/Gal-6P_isomerase"/>
</dbReference>
<dbReference type="AlphaFoldDB" id="A0A4R7B0W6"/>
<keyword evidence="7" id="KW-0378">Hydrolase</keyword>
<comment type="pathway">
    <text evidence="3 7">Carbohydrate degradation; pentose phosphate pathway; D-ribulose 5-phosphate from D-glucose 6-phosphate (oxidative stage): step 2/3.</text>
</comment>
<sequence>MQWLEFESPGAQADALAAAIAADLKQAVEQNGRAVLAVSGGRSPIALFERLAQADLPWQRVTVTLVDERMVPADHADSNARLVREHLLQGKAADATFQPLATHPEDEARSIDDACRAFTWPTVAVLGMGDDGHTASLFPDAAELDAGLDLGQKQAIIGVTPPAAPHRRLSMTRKALLKCDKLYLSIQGNGKREVFERASAQADRRWPISYFVKQDETPLDVYWAA</sequence>
<evidence type="ECO:0000313" key="9">
    <source>
        <dbReference type="EMBL" id="TDR76519.1"/>
    </source>
</evidence>
<evidence type="ECO:0000256" key="7">
    <source>
        <dbReference type="RuleBase" id="RU365095"/>
    </source>
</evidence>
<evidence type="ECO:0000256" key="2">
    <source>
        <dbReference type="ARBA" id="ARBA00002681"/>
    </source>
</evidence>
<comment type="function">
    <text evidence="2 7">Hydrolysis of 6-phosphogluconolactone to 6-phosphogluconate.</text>
</comment>
<feature type="domain" description="Glucosamine/galactosamine-6-phosphate isomerase" evidence="8">
    <location>
        <begin position="10"/>
        <end position="215"/>
    </location>
</feature>
<dbReference type="Gene3D" id="3.40.50.1360">
    <property type="match status" value="1"/>
</dbReference>
<dbReference type="UniPathway" id="UPA00115">
    <property type="reaction ID" value="UER00409"/>
</dbReference>
<dbReference type="NCBIfam" id="TIGR01198">
    <property type="entry name" value="pgl"/>
    <property type="match status" value="1"/>
</dbReference>
<evidence type="ECO:0000256" key="5">
    <source>
        <dbReference type="ARBA" id="ARBA00013198"/>
    </source>
</evidence>
<dbReference type="CDD" id="cd01400">
    <property type="entry name" value="6PGL"/>
    <property type="match status" value="1"/>
</dbReference>
<organism evidence="9 10">
    <name type="scientific">Paludibacterium purpuratum</name>
    <dbReference type="NCBI Taxonomy" id="1144873"/>
    <lineage>
        <taxon>Bacteria</taxon>
        <taxon>Pseudomonadati</taxon>
        <taxon>Pseudomonadota</taxon>
        <taxon>Betaproteobacteria</taxon>
        <taxon>Neisseriales</taxon>
        <taxon>Chromobacteriaceae</taxon>
        <taxon>Paludibacterium</taxon>
    </lineage>
</organism>
<dbReference type="Pfam" id="PF01182">
    <property type="entry name" value="Glucosamine_iso"/>
    <property type="match status" value="1"/>
</dbReference>
<dbReference type="EMBL" id="SNZP01000011">
    <property type="protein sequence ID" value="TDR76519.1"/>
    <property type="molecule type" value="Genomic_DNA"/>
</dbReference>
<evidence type="ECO:0000256" key="4">
    <source>
        <dbReference type="ARBA" id="ARBA00010662"/>
    </source>
</evidence>
<dbReference type="GO" id="GO:0005975">
    <property type="term" value="P:carbohydrate metabolic process"/>
    <property type="evidence" value="ECO:0007669"/>
    <property type="project" value="UniProtKB-UniRule"/>
</dbReference>
<name>A0A4R7B0W6_9NEIS</name>
<dbReference type="PANTHER" id="PTHR11054">
    <property type="entry name" value="6-PHOSPHOGLUCONOLACTONASE"/>
    <property type="match status" value="1"/>
</dbReference>
<dbReference type="EC" id="3.1.1.31" evidence="5 7"/>
<comment type="caution">
    <text evidence="9">The sequence shown here is derived from an EMBL/GenBank/DDBJ whole genome shotgun (WGS) entry which is preliminary data.</text>
</comment>
<evidence type="ECO:0000256" key="3">
    <source>
        <dbReference type="ARBA" id="ARBA00004961"/>
    </source>
</evidence>
<dbReference type="RefSeq" id="WP_133682246.1">
    <property type="nucleotide sequence ID" value="NZ_SNZP01000011.1"/>
</dbReference>
<reference evidence="9 10" key="1">
    <citation type="submission" date="2019-03" db="EMBL/GenBank/DDBJ databases">
        <title>Genomic Encyclopedia of Type Strains, Phase III (KMG-III): the genomes of soil and plant-associated and newly described type strains.</title>
        <authorList>
            <person name="Whitman W."/>
        </authorList>
    </citation>
    <scope>NUCLEOTIDE SEQUENCE [LARGE SCALE GENOMIC DNA]</scope>
    <source>
        <strain evidence="9 10">CECT 8976</strain>
    </source>
</reference>
<evidence type="ECO:0000256" key="6">
    <source>
        <dbReference type="ARBA" id="ARBA00020337"/>
    </source>
</evidence>
<gene>
    <name evidence="7" type="primary">pgl</name>
    <name evidence="9" type="ORF">DFP86_111102</name>
</gene>
<dbReference type="InterPro" id="IPR039104">
    <property type="entry name" value="6PGL"/>
</dbReference>
<dbReference type="OrthoDB" id="9810967at2"/>
<dbReference type="InterPro" id="IPR037171">
    <property type="entry name" value="NagB/RpiA_transferase-like"/>
</dbReference>
<dbReference type="GO" id="GO:0017057">
    <property type="term" value="F:6-phosphogluconolactonase activity"/>
    <property type="evidence" value="ECO:0007669"/>
    <property type="project" value="UniProtKB-UniRule"/>
</dbReference>
<evidence type="ECO:0000259" key="8">
    <source>
        <dbReference type="Pfam" id="PF01182"/>
    </source>
</evidence>
<protein>
    <recommendedName>
        <fullName evidence="6 7">6-phosphogluconolactonase</fullName>
        <shortName evidence="7">6PGL</shortName>
        <ecNumber evidence="5 7">3.1.1.31</ecNumber>
    </recommendedName>
</protein>
<dbReference type="InterPro" id="IPR005900">
    <property type="entry name" value="6-phosphogluconolactonase_DevB"/>
</dbReference>
<dbReference type="PANTHER" id="PTHR11054:SF0">
    <property type="entry name" value="6-PHOSPHOGLUCONOLACTONASE"/>
    <property type="match status" value="1"/>
</dbReference>
<comment type="similarity">
    <text evidence="4 7">Belongs to the glucosamine/galactosamine-6-phosphate isomerase family. 6-phosphogluconolactonase subfamily.</text>
</comment>
<comment type="catalytic activity">
    <reaction evidence="1 7">
        <text>6-phospho-D-glucono-1,5-lactone + H2O = 6-phospho-D-gluconate + H(+)</text>
        <dbReference type="Rhea" id="RHEA:12556"/>
        <dbReference type="ChEBI" id="CHEBI:15377"/>
        <dbReference type="ChEBI" id="CHEBI:15378"/>
        <dbReference type="ChEBI" id="CHEBI:57955"/>
        <dbReference type="ChEBI" id="CHEBI:58759"/>
        <dbReference type="EC" id="3.1.1.31"/>
    </reaction>
</comment>
<dbReference type="Proteomes" id="UP000295611">
    <property type="component" value="Unassembled WGS sequence"/>
</dbReference>
<dbReference type="GO" id="GO:0006098">
    <property type="term" value="P:pentose-phosphate shunt"/>
    <property type="evidence" value="ECO:0007669"/>
    <property type="project" value="UniProtKB-UniPathway"/>
</dbReference>
<dbReference type="SUPFAM" id="SSF100950">
    <property type="entry name" value="NagB/RpiA/CoA transferase-like"/>
    <property type="match status" value="1"/>
</dbReference>